<organism evidence="9 10">
    <name type="scientific">Mucilaginibacter gossypiicola</name>
    <dbReference type="NCBI Taxonomy" id="551995"/>
    <lineage>
        <taxon>Bacteria</taxon>
        <taxon>Pseudomonadati</taxon>
        <taxon>Bacteroidota</taxon>
        <taxon>Sphingobacteriia</taxon>
        <taxon>Sphingobacteriales</taxon>
        <taxon>Sphingobacteriaceae</taxon>
        <taxon>Mucilaginibacter</taxon>
    </lineage>
</organism>
<dbReference type="Pfam" id="PF00512">
    <property type="entry name" value="HisKA"/>
    <property type="match status" value="1"/>
</dbReference>
<keyword evidence="3" id="KW-0597">Phosphoprotein</keyword>
<keyword evidence="10" id="KW-1185">Reference proteome</keyword>
<dbReference type="RefSeq" id="WP_091221050.1">
    <property type="nucleotide sequence ID" value="NZ_FOCL01000018.1"/>
</dbReference>
<sequence>MTEVVSISLENEMDLVLAHKRSMKVAEKLGLTVATQTTFATAVSEVARAVIEYTDNGTLAIGIEQNKTRYVLKANVTFNSEIKLTSGDEGFYYAQKLVPEFELTGQNGAYIIDMKLGLPRSLKLDAVKISILKKFFQEEQPLNPYEEIKRRNSHLHKLTAEQEEELRRTKLIDEKKTEFISIASHELKTPLTVLKAFTQMAKTTKEPVSDRLKGILNKIDLQSTKLNSLVQQLLDISRAENGNLQYNLKQVKLNSFIIEQLAVMQSIMPNHTINSTLGDDADVMIDILRMEQVFSNLLGNAAKYSNINTDIEVGSVLDSEGYITISIKDQGIGMSADTMTSIFDKFYRAEDVSKTHAGLGMGLYITSKIVTDHGGKIWVESEEHKGSTFHFNLPSCCIV</sequence>
<dbReference type="OrthoDB" id="9781208at2"/>
<dbReference type="FunFam" id="3.30.565.10:FF:000006">
    <property type="entry name" value="Sensor histidine kinase WalK"/>
    <property type="match status" value="1"/>
</dbReference>
<dbReference type="PRINTS" id="PR00344">
    <property type="entry name" value="BCTRLSENSOR"/>
</dbReference>
<dbReference type="PANTHER" id="PTHR43711:SF1">
    <property type="entry name" value="HISTIDINE KINASE 1"/>
    <property type="match status" value="1"/>
</dbReference>
<evidence type="ECO:0000256" key="6">
    <source>
        <dbReference type="ARBA" id="ARBA00023012"/>
    </source>
</evidence>
<dbReference type="PANTHER" id="PTHR43711">
    <property type="entry name" value="TWO-COMPONENT HISTIDINE KINASE"/>
    <property type="match status" value="1"/>
</dbReference>
<proteinExistence type="predicted"/>
<name>A0A1H8U7G4_9SPHI</name>
<dbReference type="Proteomes" id="UP000198942">
    <property type="component" value="Unassembled WGS sequence"/>
</dbReference>
<dbReference type="SUPFAM" id="SSF47384">
    <property type="entry name" value="Homodimeric domain of signal transducing histidine kinase"/>
    <property type="match status" value="1"/>
</dbReference>
<dbReference type="InterPro" id="IPR036890">
    <property type="entry name" value="HATPase_C_sf"/>
</dbReference>
<gene>
    <name evidence="9" type="ORF">SAMN05192574_11855</name>
</gene>
<dbReference type="Gene3D" id="3.30.565.10">
    <property type="entry name" value="Histidine kinase-like ATPase, C-terminal domain"/>
    <property type="match status" value="1"/>
</dbReference>
<comment type="catalytic activity">
    <reaction evidence="1">
        <text>ATP + protein L-histidine = ADP + protein N-phospho-L-histidine.</text>
        <dbReference type="EC" id="2.7.13.3"/>
    </reaction>
</comment>
<dbReference type="SMART" id="SM00388">
    <property type="entry name" value="HisKA"/>
    <property type="match status" value="1"/>
</dbReference>
<evidence type="ECO:0000256" key="5">
    <source>
        <dbReference type="ARBA" id="ARBA00022777"/>
    </source>
</evidence>
<keyword evidence="4" id="KW-0808">Transferase</keyword>
<dbReference type="FunFam" id="1.10.287.130:FF:000001">
    <property type="entry name" value="Two-component sensor histidine kinase"/>
    <property type="match status" value="1"/>
</dbReference>
<keyword evidence="5 9" id="KW-0418">Kinase</keyword>
<dbReference type="InterPro" id="IPR050736">
    <property type="entry name" value="Sensor_HK_Regulatory"/>
</dbReference>
<evidence type="ECO:0000256" key="3">
    <source>
        <dbReference type="ARBA" id="ARBA00022553"/>
    </source>
</evidence>
<dbReference type="EMBL" id="FOCL01000018">
    <property type="protein sequence ID" value="SEO99026.1"/>
    <property type="molecule type" value="Genomic_DNA"/>
</dbReference>
<dbReference type="InterPro" id="IPR036097">
    <property type="entry name" value="HisK_dim/P_sf"/>
</dbReference>
<dbReference type="PROSITE" id="PS50109">
    <property type="entry name" value="HIS_KIN"/>
    <property type="match status" value="1"/>
</dbReference>
<evidence type="ECO:0000256" key="7">
    <source>
        <dbReference type="ARBA" id="ARBA00023136"/>
    </source>
</evidence>
<protein>
    <recommendedName>
        <fullName evidence="2">histidine kinase</fullName>
        <ecNumber evidence="2">2.7.13.3</ecNumber>
    </recommendedName>
</protein>
<dbReference type="GO" id="GO:0000155">
    <property type="term" value="F:phosphorelay sensor kinase activity"/>
    <property type="evidence" value="ECO:0007669"/>
    <property type="project" value="InterPro"/>
</dbReference>
<dbReference type="InterPro" id="IPR004358">
    <property type="entry name" value="Sig_transdc_His_kin-like_C"/>
</dbReference>
<evidence type="ECO:0000256" key="1">
    <source>
        <dbReference type="ARBA" id="ARBA00000085"/>
    </source>
</evidence>
<evidence type="ECO:0000259" key="8">
    <source>
        <dbReference type="PROSITE" id="PS50109"/>
    </source>
</evidence>
<evidence type="ECO:0000313" key="9">
    <source>
        <dbReference type="EMBL" id="SEO99026.1"/>
    </source>
</evidence>
<feature type="domain" description="Histidine kinase" evidence="8">
    <location>
        <begin position="182"/>
        <end position="397"/>
    </location>
</feature>
<dbReference type="CDD" id="cd00082">
    <property type="entry name" value="HisKA"/>
    <property type="match status" value="1"/>
</dbReference>
<keyword evidence="7" id="KW-0472">Membrane</keyword>
<dbReference type="InterPro" id="IPR005467">
    <property type="entry name" value="His_kinase_dom"/>
</dbReference>
<dbReference type="STRING" id="551995.SAMN05192574_11855"/>
<evidence type="ECO:0000313" key="10">
    <source>
        <dbReference type="Proteomes" id="UP000198942"/>
    </source>
</evidence>
<dbReference type="SUPFAM" id="SSF55874">
    <property type="entry name" value="ATPase domain of HSP90 chaperone/DNA topoisomerase II/histidine kinase"/>
    <property type="match status" value="1"/>
</dbReference>
<dbReference type="InterPro" id="IPR003661">
    <property type="entry name" value="HisK_dim/P_dom"/>
</dbReference>
<dbReference type="SMART" id="SM00387">
    <property type="entry name" value="HATPase_c"/>
    <property type="match status" value="1"/>
</dbReference>
<evidence type="ECO:0000256" key="2">
    <source>
        <dbReference type="ARBA" id="ARBA00012438"/>
    </source>
</evidence>
<dbReference type="InterPro" id="IPR003594">
    <property type="entry name" value="HATPase_dom"/>
</dbReference>
<keyword evidence="6" id="KW-0902">Two-component regulatory system</keyword>
<dbReference type="Pfam" id="PF02518">
    <property type="entry name" value="HATPase_c"/>
    <property type="match status" value="1"/>
</dbReference>
<reference evidence="10" key="1">
    <citation type="submission" date="2016-10" db="EMBL/GenBank/DDBJ databases">
        <authorList>
            <person name="Varghese N."/>
            <person name="Submissions S."/>
        </authorList>
    </citation>
    <scope>NUCLEOTIDE SEQUENCE [LARGE SCALE GENOMIC DNA]</scope>
    <source>
        <strain evidence="10">Gh-48</strain>
    </source>
</reference>
<dbReference type="EC" id="2.7.13.3" evidence="2"/>
<evidence type="ECO:0000256" key="4">
    <source>
        <dbReference type="ARBA" id="ARBA00022679"/>
    </source>
</evidence>
<accession>A0A1H8U7G4</accession>
<dbReference type="AlphaFoldDB" id="A0A1H8U7G4"/>
<dbReference type="Gene3D" id="1.10.287.130">
    <property type="match status" value="1"/>
</dbReference>